<keyword evidence="3" id="KW-1185">Reference proteome</keyword>
<name>A0ABD6D4A5_9EURY</name>
<feature type="transmembrane region" description="Helical" evidence="1">
    <location>
        <begin position="12"/>
        <end position="31"/>
    </location>
</feature>
<evidence type="ECO:0000256" key="1">
    <source>
        <dbReference type="SAM" id="Phobius"/>
    </source>
</evidence>
<evidence type="ECO:0000313" key="2">
    <source>
        <dbReference type="EMBL" id="MFD1641061.1"/>
    </source>
</evidence>
<protein>
    <submittedName>
        <fullName evidence="2">Uncharacterized protein</fullName>
    </submittedName>
</protein>
<reference evidence="2 3" key="1">
    <citation type="journal article" date="2019" name="Int. J. Syst. Evol. Microbiol.">
        <title>The Global Catalogue of Microorganisms (GCM) 10K type strain sequencing project: providing services to taxonomists for standard genome sequencing and annotation.</title>
        <authorList>
            <consortium name="The Broad Institute Genomics Platform"/>
            <consortium name="The Broad Institute Genome Sequencing Center for Infectious Disease"/>
            <person name="Wu L."/>
            <person name="Ma J."/>
        </authorList>
    </citation>
    <scope>NUCLEOTIDE SEQUENCE [LARGE SCALE GENOMIC DNA]</scope>
    <source>
        <strain evidence="2 3">CGMCC 1.10593</strain>
    </source>
</reference>
<proteinExistence type="predicted"/>
<keyword evidence="1" id="KW-0472">Membrane</keyword>
<organism evidence="2 3">
    <name type="scientific">Halohasta litorea</name>
    <dbReference type="NCBI Taxonomy" id="869891"/>
    <lineage>
        <taxon>Archaea</taxon>
        <taxon>Methanobacteriati</taxon>
        <taxon>Methanobacteriota</taxon>
        <taxon>Stenosarchaea group</taxon>
        <taxon>Halobacteria</taxon>
        <taxon>Halobacteriales</taxon>
        <taxon>Haloferacaceae</taxon>
        <taxon>Halohasta</taxon>
    </lineage>
</organism>
<gene>
    <name evidence="2" type="ORF">ACFSBW_04110</name>
</gene>
<keyword evidence="1" id="KW-1133">Transmembrane helix</keyword>
<evidence type="ECO:0000313" key="3">
    <source>
        <dbReference type="Proteomes" id="UP001597052"/>
    </source>
</evidence>
<comment type="caution">
    <text evidence="2">The sequence shown here is derived from an EMBL/GenBank/DDBJ whole genome shotgun (WGS) entry which is preliminary data.</text>
</comment>
<dbReference type="RefSeq" id="WP_256394749.1">
    <property type="nucleotide sequence ID" value="NZ_JANHDJ010000001.1"/>
</dbReference>
<accession>A0ABD6D4A5</accession>
<sequence length="56" mass="6276">MIESVTRLTVFALYQFTVMLGILLLPVALAVRRLGIQLPIGELIERLDSAYDRTAN</sequence>
<dbReference type="AlphaFoldDB" id="A0ABD6D4A5"/>
<dbReference type="Proteomes" id="UP001597052">
    <property type="component" value="Unassembled WGS sequence"/>
</dbReference>
<keyword evidence="1" id="KW-0812">Transmembrane</keyword>
<dbReference type="EMBL" id="JBHUDM010000001">
    <property type="protein sequence ID" value="MFD1641061.1"/>
    <property type="molecule type" value="Genomic_DNA"/>
</dbReference>